<evidence type="ECO:0000313" key="3">
    <source>
        <dbReference type="Proteomes" id="UP001218231"/>
    </source>
</evidence>
<feature type="chain" id="PRO_5046919814" description="Outer membrane protein beta-barrel domain-containing protein" evidence="1">
    <location>
        <begin position="24"/>
        <end position="155"/>
    </location>
</feature>
<dbReference type="RefSeq" id="WP_273616858.1">
    <property type="nucleotide sequence ID" value="NZ_CP117417.1"/>
</dbReference>
<dbReference type="EMBL" id="CP117417">
    <property type="protein sequence ID" value="WCT76413.1"/>
    <property type="molecule type" value="Genomic_DNA"/>
</dbReference>
<keyword evidence="1" id="KW-0732">Signal</keyword>
<keyword evidence="3" id="KW-1185">Reference proteome</keyword>
<gene>
    <name evidence="2" type="ORF">PQ457_10710</name>
</gene>
<feature type="signal peptide" evidence="1">
    <location>
        <begin position="1"/>
        <end position="23"/>
    </location>
</feature>
<name>A0ABY7TT75_9SPHN</name>
<evidence type="ECO:0000313" key="2">
    <source>
        <dbReference type="EMBL" id="WCT76413.1"/>
    </source>
</evidence>
<accession>A0ABY7TT75</accession>
<protein>
    <recommendedName>
        <fullName evidence="4">Outer membrane protein beta-barrel domain-containing protein</fullName>
    </recommendedName>
</protein>
<dbReference type="Proteomes" id="UP001218231">
    <property type="component" value="Chromosome"/>
</dbReference>
<evidence type="ECO:0000256" key="1">
    <source>
        <dbReference type="SAM" id="SignalP"/>
    </source>
</evidence>
<proteinExistence type="predicted"/>
<sequence>MRHLIYATTAAMAAFLMSGTAQAGEIRIEGHAGVSGQGNGSTKATVGAALGYDAAVGALGNGVFAGVEESVDRSAGGSGTRWGTSGRLGIKVLSLGALYGVAGYHYGSGPNAASVGAGYQQGLGPVYGKVEYRHYMNEGGWRPADAVTLGFGVKF</sequence>
<evidence type="ECO:0008006" key="4">
    <source>
        <dbReference type="Google" id="ProtNLM"/>
    </source>
</evidence>
<organism evidence="2 3">
    <name type="scientific">Novosphingobium humi</name>
    <dbReference type="NCBI Taxonomy" id="2282397"/>
    <lineage>
        <taxon>Bacteria</taxon>
        <taxon>Pseudomonadati</taxon>
        <taxon>Pseudomonadota</taxon>
        <taxon>Alphaproteobacteria</taxon>
        <taxon>Sphingomonadales</taxon>
        <taxon>Sphingomonadaceae</taxon>
        <taxon>Novosphingobium</taxon>
    </lineage>
</organism>
<reference evidence="2 3" key="1">
    <citation type="submission" date="2023-02" db="EMBL/GenBank/DDBJ databases">
        <title>Genome sequence of Novosphingobium humi KACC 19094.</title>
        <authorList>
            <person name="Kim S."/>
            <person name="Heo J."/>
            <person name="Kwon S.-W."/>
        </authorList>
    </citation>
    <scope>NUCLEOTIDE SEQUENCE [LARGE SCALE GENOMIC DNA]</scope>
    <source>
        <strain evidence="2 3">KACC 19094</strain>
    </source>
</reference>